<feature type="region of interest" description="Disordered" evidence="1">
    <location>
        <begin position="52"/>
        <end position="83"/>
    </location>
</feature>
<evidence type="ECO:0000313" key="2">
    <source>
        <dbReference type="EMBL" id="KAK5874746.1"/>
    </source>
</evidence>
<dbReference type="Proteomes" id="UP001335648">
    <property type="component" value="Unassembled WGS sequence"/>
</dbReference>
<organism evidence="2 3">
    <name type="scientific">Champsocephalus esox</name>
    <name type="common">pike icefish</name>
    <dbReference type="NCBI Taxonomy" id="159716"/>
    <lineage>
        <taxon>Eukaryota</taxon>
        <taxon>Metazoa</taxon>
        <taxon>Chordata</taxon>
        <taxon>Craniata</taxon>
        <taxon>Vertebrata</taxon>
        <taxon>Euteleostomi</taxon>
        <taxon>Actinopterygii</taxon>
        <taxon>Neopterygii</taxon>
        <taxon>Teleostei</taxon>
        <taxon>Neoteleostei</taxon>
        <taxon>Acanthomorphata</taxon>
        <taxon>Eupercaria</taxon>
        <taxon>Perciformes</taxon>
        <taxon>Notothenioidei</taxon>
        <taxon>Channichthyidae</taxon>
        <taxon>Champsocephalus</taxon>
    </lineage>
</organism>
<gene>
    <name evidence="2" type="ORF">CesoFtcFv8_027310</name>
</gene>
<reference evidence="2 3" key="1">
    <citation type="journal article" date="2023" name="Mol. Biol. Evol.">
        <title>Genomics of Secondarily Temperate Adaptation in the Only Non-Antarctic Icefish.</title>
        <authorList>
            <person name="Rivera-Colon A.G."/>
            <person name="Rayamajhi N."/>
            <person name="Minhas B.F."/>
            <person name="Madrigal G."/>
            <person name="Bilyk K.T."/>
            <person name="Yoon V."/>
            <person name="Hune M."/>
            <person name="Gregory S."/>
            <person name="Cheng C.H.C."/>
            <person name="Catchen J.M."/>
        </authorList>
    </citation>
    <scope>NUCLEOTIDE SEQUENCE [LARGE SCALE GENOMIC DNA]</scope>
    <source>
        <strain evidence="2">JC2023a</strain>
    </source>
</reference>
<accession>A0AAN7YBT8</accession>
<proteinExistence type="predicted"/>
<evidence type="ECO:0000256" key="1">
    <source>
        <dbReference type="SAM" id="MobiDB-lite"/>
    </source>
</evidence>
<keyword evidence="3" id="KW-1185">Reference proteome</keyword>
<evidence type="ECO:0000313" key="3">
    <source>
        <dbReference type="Proteomes" id="UP001335648"/>
    </source>
</evidence>
<name>A0AAN7YBT8_9TELE</name>
<dbReference type="EMBL" id="JAULUE010002069">
    <property type="protein sequence ID" value="KAK5874746.1"/>
    <property type="molecule type" value="Genomic_DNA"/>
</dbReference>
<sequence>MCVLRCVCAQGCVLNASETWNDASETWNERLGDVGRLGDARRRLGDVGRLGDASETWDASETPRRRLGDVGRLGDASETPRRRLGDVGRLGASETCGSCCQQHLHIILILILLQMKGNKHVRRNDIKLELHDLRHCSGQQMGQGPLSPPCEPGCSSGSRAARLQRINETERTLLTPPPALRLQVRSRLSSSTRLVSEAGRSG</sequence>
<dbReference type="AlphaFoldDB" id="A0AAN7YBT8"/>
<comment type="caution">
    <text evidence="2">The sequence shown here is derived from an EMBL/GenBank/DDBJ whole genome shotgun (WGS) entry which is preliminary data.</text>
</comment>
<protein>
    <submittedName>
        <fullName evidence="2">Uncharacterized protein</fullName>
    </submittedName>
</protein>